<dbReference type="PROSITE" id="PS50020">
    <property type="entry name" value="WW_DOMAIN_2"/>
    <property type="match status" value="1"/>
</dbReference>
<dbReference type="EMBL" id="JBAMIC010000001">
    <property type="protein sequence ID" value="KAK7113963.1"/>
    <property type="molecule type" value="Genomic_DNA"/>
</dbReference>
<dbReference type="SUPFAM" id="SSF54001">
    <property type="entry name" value="Cysteine proteinases"/>
    <property type="match status" value="1"/>
</dbReference>
<feature type="compositionally biased region" description="Low complexity" evidence="5">
    <location>
        <begin position="452"/>
        <end position="469"/>
    </location>
</feature>
<evidence type="ECO:0000259" key="6">
    <source>
        <dbReference type="PROSITE" id="PS50020"/>
    </source>
</evidence>
<dbReference type="InterPro" id="IPR001763">
    <property type="entry name" value="Rhodanese-like_dom"/>
</dbReference>
<dbReference type="AlphaFoldDB" id="A0AAN9BY47"/>
<dbReference type="GO" id="GO:0016579">
    <property type="term" value="P:protein deubiquitination"/>
    <property type="evidence" value="ECO:0007669"/>
    <property type="project" value="InterPro"/>
</dbReference>
<gene>
    <name evidence="9" type="ORF">V1264_000108</name>
</gene>
<dbReference type="Pfam" id="PF00443">
    <property type="entry name" value="UCH"/>
    <property type="match status" value="1"/>
</dbReference>
<evidence type="ECO:0000256" key="1">
    <source>
        <dbReference type="ARBA" id="ARBA00000707"/>
    </source>
</evidence>
<dbReference type="InterPro" id="IPR015063">
    <property type="entry name" value="USP8_dimer"/>
</dbReference>
<comment type="catalytic activity">
    <reaction evidence="1">
        <text>Thiol-dependent hydrolysis of ester, thioester, amide, peptide and isopeptide bonds formed by the C-terminal Gly of ubiquitin (a 76-residue protein attached to proteins as an intracellular targeting signal).</text>
        <dbReference type="EC" id="3.4.19.12"/>
    </reaction>
</comment>
<sequence length="1168" mass="132855">MPSKDRKKDLYIASSMTDLQKKSEFKLTTSNARILVKSADTMFREAERFDDMGDEEKAFIMYMRYFNIVKQVKINADYKKNKQYYDNLIGQKNQVRAIERAELLAESLKERYEFREAEGVAKKFAAMEASGKRKDSSKEDKETNKKTDSKTKGTSVDPEIPKDQPSTSTENKAQPLLNPTQLCNLLRDHSAQLILMDARSGADFAESHINHKACISVPKEVLPPGTSVTKIESQLPQESQSLWKQRGNVDHIVLLDWNSRLATLNVGTTLRTLKDAIFKYDSTVIIKSEPLVLEGGYDQWLLFYPTMTTNAKVSRPSVTNTPSSIALLDFDYPDFEESVAERPASPDIMTADPSPPYEKPTNTSGSIPKFNRALKPMTSGTAIADSIAKSSDLNNTRNLNLAARDSASGESLSMVANNLYPSVAVVKKPEKNTNIAKDKSRPPEDQTMVENATPAAPAATSSSSATVAAMSQEELDMQARLNDLEGKRKKEEKALAEIMRKKRHMEQDLRNSEKMVEEERRAKEARDKAVNEEDAERKRQTEVERLRQVRKKKEQDAAKKEKEQQDNLAREKEVKEAKERARKEEEEEEKQATRKASEQNAEKLRQEKAEKARLEAERSLTLKKQEDQAKKEEEERKRSKEEEDHRKVEEERKEAEKIEAAKKVKKAPKVEDVRTVDEGEIRHAQEPKMIPAPSLPPGWEKRLDAPTRRYYYIDHNHGKTQWVPPSTSRQRPQTGAYTAKLKDEPTVSSTRGMSRSHSSPDIVKQLADEVGGKNMPAYDRNIKPAVRSPEASISGSTSGSRTQVPRYTARRRDLNPVYGNVGPALTGLRNLGNTCYMNSTIQCLNNTTPLVTYFLNDNFQSDINRDSVQGMHGEVVDEFAVVVKALWSGQYRCITPRDLKNTVGKYNPMFAGYQQQDSQEFLTFLLDGLHEGLNEVKVRPQIPDQENDKLPDQQAAHLAWENHKRLHRSIIVELFQGQLKSTLTCRTCKKTSVTFQAFMYISLPIPSSSKCSLRDCFRAFLQPEMMTGSCKWKCPKCRVERDAEKKIDIWKLPHILLIGLNRFVSDGMWMQKKTTMVDFPVNDLDLEEFTLGPKDRARYSLYGLSNHYGTMEGGHYTAFCRNPCNSKWHKFDDHEVYEMSKSDVKTSAAFVLYYTSIPLNAPLFKPQL</sequence>
<feature type="region of interest" description="Disordered" evidence="5">
    <location>
        <begin position="431"/>
        <end position="469"/>
    </location>
</feature>
<dbReference type="CDD" id="cd00201">
    <property type="entry name" value="WW"/>
    <property type="match status" value="1"/>
</dbReference>
<dbReference type="SUPFAM" id="SSF140856">
    <property type="entry name" value="USP8 N-terminal domain-like"/>
    <property type="match status" value="1"/>
</dbReference>
<dbReference type="CDD" id="cd02674">
    <property type="entry name" value="Peptidase_C19R"/>
    <property type="match status" value="1"/>
</dbReference>
<dbReference type="Gene3D" id="1.20.58.80">
    <property type="entry name" value="Phosphotransferase system, lactose/cellobiose-type IIA subunit"/>
    <property type="match status" value="1"/>
</dbReference>
<feature type="region of interest" description="Disordered" evidence="5">
    <location>
        <begin position="786"/>
        <end position="805"/>
    </location>
</feature>
<feature type="compositionally biased region" description="Basic and acidic residues" evidence="5">
    <location>
        <begin position="431"/>
        <end position="444"/>
    </location>
</feature>
<dbReference type="GO" id="GO:0004843">
    <property type="term" value="F:cysteine-type deubiquitinase activity"/>
    <property type="evidence" value="ECO:0007669"/>
    <property type="project" value="UniProtKB-EC"/>
</dbReference>
<dbReference type="InterPro" id="IPR001394">
    <property type="entry name" value="Peptidase_C19_UCH"/>
</dbReference>
<evidence type="ECO:0000256" key="5">
    <source>
        <dbReference type="SAM" id="MobiDB-lite"/>
    </source>
</evidence>
<dbReference type="InterPro" id="IPR036020">
    <property type="entry name" value="WW_dom_sf"/>
</dbReference>
<dbReference type="Gene3D" id="3.90.70.10">
    <property type="entry name" value="Cysteine proteinases"/>
    <property type="match status" value="1"/>
</dbReference>
<dbReference type="InterPro" id="IPR050185">
    <property type="entry name" value="Ub_carboxyl-term_hydrolase"/>
</dbReference>
<feature type="region of interest" description="Disordered" evidence="5">
    <location>
        <begin position="499"/>
        <end position="699"/>
    </location>
</feature>
<keyword evidence="4" id="KW-0175">Coiled coil</keyword>
<dbReference type="Pfam" id="PF08969">
    <property type="entry name" value="USP8_dimer"/>
    <property type="match status" value="1"/>
</dbReference>
<proteinExistence type="inferred from homology"/>
<dbReference type="SUPFAM" id="SSF51045">
    <property type="entry name" value="WW domain"/>
    <property type="match status" value="1"/>
</dbReference>
<dbReference type="InterPro" id="IPR038765">
    <property type="entry name" value="Papain-like_cys_pep_sf"/>
</dbReference>
<comment type="similarity">
    <text evidence="2">Belongs to the peptidase C19 family.</text>
</comment>
<dbReference type="PROSITE" id="PS00972">
    <property type="entry name" value="USP_1"/>
    <property type="match status" value="1"/>
</dbReference>
<dbReference type="PROSITE" id="PS01159">
    <property type="entry name" value="WW_DOMAIN_1"/>
    <property type="match status" value="1"/>
</dbReference>
<dbReference type="InterPro" id="IPR001202">
    <property type="entry name" value="WW_dom"/>
</dbReference>
<evidence type="ECO:0000259" key="8">
    <source>
        <dbReference type="PROSITE" id="PS50235"/>
    </source>
</evidence>
<evidence type="ECO:0000259" key="7">
    <source>
        <dbReference type="PROSITE" id="PS50206"/>
    </source>
</evidence>
<reference evidence="9 10" key="1">
    <citation type="submission" date="2024-02" db="EMBL/GenBank/DDBJ databases">
        <title>Chromosome-scale genome assembly of the rough periwinkle Littorina saxatilis.</title>
        <authorList>
            <person name="De Jode A."/>
            <person name="Faria R."/>
            <person name="Formenti G."/>
            <person name="Sims Y."/>
            <person name="Smith T.P."/>
            <person name="Tracey A."/>
            <person name="Wood J.M.D."/>
            <person name="Zagrodzka Z.B."/>
            <person name="Johannesson K."/>
            <person name="Butlin R.K."/>
            <person name="Leder E.H."/>
        </authorList>
    </citation>
    <scope>NUCLEOTIDE SEQUENCE [LARGE SCALE GENOMIC DNA]</scope>
    <source>
        <strain evidence="9">Snail1</strain>
        <tissue evidence="9">Muscle</tissue>
    </source>
</reference>
<feature type="compositionally biased region" description="Basic and acidic residues" evidence="5">
    <location>
        <begin position="130"/>
        <end position="151"/>
    </location>
</feature>
<evidence type="ECO:0000256" key="4">
    <source>
        <dbReference type="SAM" id="Coils"/>
    </source>
</evidence>
<dbReference type="PANTHER" id="PTHR21646:SF46">
    <property type="entry name" value="UBIQUITIN CARBOXYL-TERMINAL HYDROLASE"/>
    <property type="match status" value="1"/>
</dbReference>
<feature type="compositionally biased region" description="Polar residues" evidence="5">
    <location>
        <begin position="164"/>
        <end position="176"/>
    </location>
</feature>
<accession>A0AAN9BY47</accession>
<dbReference type="Gene3D" id="2.20.70.10">
    <property type="match status" value="1"/>
</dbReference>
<dbReference type="InterPro" id="IPR028889">
    <property type="entry name" value="USP"/>
</dbReference>
<dbReference type="SMART" id="SM00456">
    <property type="entry name" value="WW"/>
    <property type="match status" value="1"/>
</dbReference>
<dbReference type="PANTHER" id="PTHR21646">
    <property type="entry name" value="UBIQUITIN CARBOXYL-TERMINAL HYDROLASE"/>
    <property type="match status" value="1"/>
</dbReference>
<dbReference type="Proteomes" id="UP001374579">
    <property type="component" value="Unassembled WGS sequence"/>
</dbReference>
<feature type="region of interest" description="Disordered" evidence="5">
    <location>
        <begin position="127"/>
        <end position="176"/>
    </location>
</feature>
<dbReference type="Pfam" id="PF00397">
    <property type="entry name" value="WW"/>
    <property type="match status" value="1"/>
</dbReference>
<protein>
    <recommendedName>
        <fullName evidence="3">ubiquitinyl hydrolase 1</fullName>
        <ecNumber evidence="3">3.4.19.12</ecNumber>
    </recommendedName>
</protein>
<dbReference type="PROSITE" id="PS50235">
    <property type="entry name" value="USP_3"/>
    <property type="match status" value="1"/>
</dbReference>
<dbReference type="InterPro" id="IPR036873">
    <property type="entry name" value="Rhodanese-like_dom_sf"/>
</dbReference>
<feature type="region of interest" description="Disordered" evidence="5">
    <location>
        <begin position="345"/>
        <end position="368"/>
    </location>
</feature>
<dbReference type="PROSITE" id="PS00973">
    <property type="entry name" value="USP_2"/>
    <property type="match status" value="1"/>
</dbReference>
<feature type="compositionally biased region" description="Polar residues" evidence="5">
    <location>
        <begin position="791"/>
        <end position="805"/>
    </location>
</feature>
<dbReference type="SUPFAM" id="SSF52821">
    <property type="entry name" value="Rhodanese/Cell cycle control phosphatase"/>
    <property type="match status" value="1"/>
</dbReference>
<dbReference type="EC" id="3.4.19.12" evidence="3"/>
<evidence type="ECO:0000256" key="3">
    <source>
        <dbReference type="ARBA" id="ARBA00012759"/>
    </source>
</evidence>
<dbReference type="InterPro" id="IPR018200">
    <property type="entry name" value="USP_CS"/>
</dbReference>
<name>A0AAN9BY47_9CAEN</name>
<feature type="compositionally biased region" description="Basic and acidic residues" evidence="5">
    <location>
        <begin position="499"/>
        <end position="686"/>
    </location>
</feature>
<evidence type="ECO:0000256" key="2">
    <source>
        <dbReference type="ARBA" id="ARBA00009085"/>
    </source>
</evidence>
<dbReference type="FunFam" id="3.40.250.10:FF:000017">
    <property type="entry name" value="ubiquitin carboxyl-terminal hydrolase 8"/>
    <property type="match status" value="1"/>
</dbReference>
<organism evidence="9 10">
    <name type="scientific">Littorina saxatilis</name>
    <dbReference type="NCBI Taxonomy" id="31220"/>
    <lineage>
        <taxon>Eukaryota</taxon>
        <taxon>Metazoa</taxon>
        <taxon>Spiralia</taxon>
        <taxon>Lophotrochozoa</taxon>
        <taxon>Mollusca</taxon>
        <taxon>Gastropoda</taxon>
        <taxon>Caenogastropoda</taxon>
        <taxon>Littorinimorpha</taxon>
        <taxon>Littorinoidea</taxon>
        <taxon>Littorinidae</taxon>
        <taxon>Littorina</taxon>
    </lineage>
</organism>
<evidence type="ECO:0000313" key="9">
    <source>
        <dbReference type="EMBL" id="KAK7113963.1"/>
    </source>
</evidence>
<feature type="domain" description="USP" evidence="8">
    <location>
        <begin position="826"/>
        <end position="1157"/>
    </location>
</feature>
<dbReference type="PROSITE" id="PS50206">
    <property type="entry name" value="RHODANESE_3"/>
    <property type="match status" value="1"/>
</dbReference>
<comment type="caution">
    <text evidence="9">The sequence shown here is derived from an EMBL/GenBank/DDBJ whole genome shotgun (WGS) entry which is preliminary data.</text>
</comment>
<feature type="domain" description="Rhodanese" evidence="7">
    <location>
        <begin position="189"/>
        <end position="309"/>
    </location>
</feature>
<feature type="coiled-coil region" evidence="4">
    <location>
        <begin position="91"/>
        <end position="118"/>
    </location>
</feature>
<feature type="domain" description="WW" evidence="6">
    <location>
        <begin position="693"/>
        <end position="727"/>
    </location>
</feature>
<evidence type="ECO:0000313" key="10">
    <source>
        <dbReference type="Proteomes" id="UP001374579"/>
    </source>
</evidence>
<keyword evidence="10" id="KW-1185">Reference proteome</keyword>
<dbReference type="Gene3D" id="3.40.250.10">
    <property type="entry name" value="Rhodanese-like domain"/>
    <property type="match status" value="1"/>
</dbReference>